<sequence>SVLWGIFAPVTPILVAVVVACRSVSIFSVLVAFMAKRLLPLEVIVDVVVIVVGVMLVETVVVVRTRSPIPGPILVLLNSLMCLREISQVGCSGIICDDCELESGLSELQVTTVLAAVAAVDSSQSSNKLLCERELLNNGLASSSNSSLPFKSSIVFFLVSIVCSSNISSAVPPPSIKPGVNSLSASFKSDIELLVSDITESLDFNKFLVAYGLLVREADSQVKWEIETGLYLIASYGSSPANASKINRNKNICKETCRNQH</sequence>
<dbReference type="VEuPathDB" id="VectorBase:GPPI033622"/>
<dbReference type="Proteomes" id="UP000092460">
    <property type="component" value="Unassembled WGS sequence"/>
</dbReference>
<feature type="transmembrane region" description="Helical" evidence="1">
    <location>
        <begin position="6"/>
        <end position="31"/>
    </location>
</feature>
<evidence type="ECO:0000256" key="1">
    <source>
        <dbReference type="SAM" id="Phobius"/>
    </source>
</evidence>
<proteinExistence type="predicted"/>
<dbReference type="AlphaFoldDB" id="A0A1B0BL86"/>
<dbReference type="EMBL" id="JXJN01016241">
    <property type="status" value="NOT_ANNOTATED_CDS"/>
    <property type="molecule type" value="Genomic_DNA"/>
</dbReference>
<protein>
    <submittedName>
        <fullName evidence="2">Uncharacterized protein</fullName>
    </submittedName>
</protein>
<name>A0A1B0BL86_9MUSC</name>
<feature type="transmembrane region" description="Helical" evidence="1">
    <location>
        <begin position="43"/>
        <end position="63"/>
    </location>
</feature>
<evidence type="ECO:0000313" key="3">
    <source>
        <dbReference type="Proteomes" id="UP000092460"/>
    </source>
</evidence>
<accession>A0A1B0BL86</accession>
<keyword evidence="3" id="KW-1185">Reference proteome</keyword>
<keyword evidence="1" id="KW-0812">Transmembrane</keyword>
<organism evidence="2 3">
    <name type="scientific">Glossina palpalis gambiensis</name>
    <dbReference type="NCBI Taxonomy" id="67801"/>
    <lineage>
        <taxon>Eukaryota</taxon>
        <taxon>Metazoa</taxon>
        <taxon>Ecdysozoa</taxon>
        <taxon>Arthropoda</taxon>
        <taxon>Hexapoda</taxon>
        <taxon>Insecta</taxon>
        <taxon>Pterygota</taxon>
        <taxon>Neoptera</taxon>
        <taxon>Endopterygota</taxon>
        <taxon>Diptera</taxon>
        <taxon>Brachycera</taxon>
        <taxon>Muscomorpha</taxon>
        <taxon>Hippoboscoidea</taxon>
        <taxon>Glossinidae</taxon>
        <taxon>Glossina</taxon>
    </lineage>
</organism>
<reference evidence="3" key="1">
    <citation type="submission" date="2015-01" db="EMBL/GenBank/DDBJ databases">
        <authorList>
            <person name="Aksoy S."/>
            <person name="Warren W."/>
            <person name="Wilson R.K."/>
        </authorList>
    </citation>
    <scope>NUCLEOTIDE SEQUENCE [LARGE SCALE GENOMIC DNA]</scope>
    <source>
        <strain evidence="3">IAEA</strain>
    </source>
</reference>
<reference evidence="2" key="2">
    <citation type="submission" date="2020-05" db="UniProtKB">
        <authorList>
            <consortium name="EnsemblMetazoa"/>
        </authorList>
    </citation>
    <scope>IDENTIFICATION</scope>
    <source>
        <strain evidence="2">IAEA</strain>
    </source>
</reference>
<keyword evidence="1" id="KW-0472">Membrane</keyword>
<dbReference type="EnsemblMetazoa" id="GPPI033622-RA">
    <property type="protein sequence ID" value="GPPI033622-PA"/>
    <property type="gene ID" value="GPPI033622"/>
</dbReference>
<evidence type="ECO:0000313" key="2">
    <source>
        <dbReference type="EnsemblMetazoa" id="GPPI033622-PA"/>
    </source>
</evidence>
<keyword evidence="1" id="KW-1133">Transmembrane helix</keyword>